<feature type="region of interest" description="Disordered" evidence="1">
    <location>
        <begin position="1"/>
        <end position="59"/>
    </location>
</feature>
<dbReference type="EMBL" id="JAZHXJ010002832">
    <property type="protein sequence ID" value="KAL1836470.1"/>
    <property type="molecule type" value="Genomic_DNA"/>
</dbReference>
<feature type="compositionally biased region" description="Pro residues" evidence="1">
    <location>
        <begin position="123"/>
        <end position="132"/>
    </location>
</feature>
<keyword evidence="3" id="KW-1185">Reference proteome</keyword>
<name>A0ABR3V4C7_9PEZI</name>
<comment type="caution">
    <text evidence="2">The sequence shown here is derived from an EMBL/GenBank/DDBJ whole genome shotgun (WGS) entry which is preliminary data.</text>
</comment>
<accession>A0ABR3V4C7</accession>
<organism evidence="2 3">
    <name type="scientific">Phialemonium thermophilum</name>
    <dbReference type="NCBI Taxonomy" id="223376"/>
    <lineage>
        <taxon>Eukaryota</taxon>
        <taxon>Fungi</taxon>
        <taxon>Dikarya</taxon>
        <taxon>Ascomycota</taxon>
        <taxon>Pezizomycotina</taxon>
        <taxon>Sordariomycetes</taxon>
        <taxon>Sordariomycetidae</taxon>
        <taxon>Cephalothecales</taxon>
        <taxon>Cephalothecaceae</taxon>
        <taxon>Phialemonium</taxon>
    </lineage>
</organism>
<sequence>MFQCRAKAGGRERRRRRRRRSKRRKGYIKERDGPCGWMYDKRPAQGKKKRGRTTGVEEGQLNRLRPVLMEKPVRLLRQLHHLKGDSPRWCRPPHHHHHHHHYHHHRQSHHHDHHHHHQLHCSPRPPVPPRPGVPQGAARSASPTPLCGSARPWPAAPSPPPPPRPTCAASPPPRSGPAPS</sequence>
<feature type="compositionally biased region" description="Basic residues" evidence="1">
    <location>
        <begin position="12"/>
        <end position="26"/>
    </location>
</feature>
<evidence type="ECO:0000313" key="3">
    <source>
        <dbReference type="Proteomes" id="UP001586593"/>
    </source>
</evidence>
<dbReference type="Proteomes" id="UP001586593">
    <property type="component" value="Unassembled WGS sequence"/>
</dbReference>
<feature type="region of interest" description="Disordered" evidence="1">
    <location>
        <begin position="90"/>
        <end position="180"/>
    </location>
</feature>
<evidence type="ECO:0000313" key="2">
    <source>
        <dbReference type="EMBL" id="KAL1836470.1"/>
    </source>
</evidence>
<gene>
    <name evidence="2" type="ORF">VTK73DRAFT_5055</name>
</gene>
<evidence type="ECO:0000256" key="1">
    <source>
        <dbReference type="SAM" id="MobiDB-lite"/>
    </source>
</evidence>
<feature type="compositionally biased region" description="Pro residues" evidence="1">
    <location>
        <begin position="154"/>
        <end position="180"/>
    </location>
</feature>
<proteinExistence type="predicted"/>
<reference evidence="2 3" key="1">
    <citation type="journal article" date="2024" name="Commun. Biol.">
        <title>Comparative genomic analysis of thermophilic fungi reveals convergent evolutionary adaptations and gene losses.</title>
        <authorList>
            <person name="Steindorff A.S."/>
            <person name="Aguilar-Pontes M.V."/>
            <person name="Robinson A.J."/>
            <person name="Andreopoulos B."/>
            <person name="LaButti K."/>
            <person name="Kuo A."/>
            <person name="Mondo S."/>
            <person name="Riley R."/>
            <person name="Otillar R."/>
            <person name="Haridas S."/>
            <person name="Lipzen A."/>
            <person name="Grimwood J."/>
            <person name="Schmutz J."/>
            <person name="Clum A."/>
            <person name="Reid I.D."/>
            <person name="Moisan M.C."/>
            <person name="Butler G."/>
            <person name="Nguyen T.T.M."/>
            <person name="Dewar K."/>
            <person name="Conant G."/>
            <person name="Drula E."/>
            <person name="Henrissat B."/>
            <person name="Hansel C."/>
            <person name="Singer S."/>
            <person name="Hutchinson M.I."/>
            <person name="de Vries R.P."/>
            <person name="Natvig D.O."/>
            <person name="Powell A.J."/>
            <person name="Tsang A."/>
            <person name="Grigoriev I.V."/>
        </authorList>
    </citation>
    <scope>NUCLEOTIDE SEQUENCE [LARGE SCALE GENOMIC DNA]</scope>
    <source>
        <strain evidence="2 3">ATCC 24622</strain>
    </source>
</reference>
<feature type="compositionally biased region" description="Basic residues" evidence="1">
    <location>
        <begin position="91"/>
        <end position="119"/>
    </location>
</feature>
<protein>
    <submittedName>
        <fullName evidence="2">Uncharacterized protein</fullName>
    </submittedName>
</protein>
<feature type="compositionally biased region" description="Basic and acidic residues" evidence="1">
    <location>
        <begin position="27"/>
        <end position="43"/>
    </location>
</feature>